<proteinExistence type="predicted"/>
<dbReference type="KEGG" id="sclf:BB341_14755"/>
<organism evidence="2 3">
    <name type="scientific">Streptomyces clavuligerus</name>
    <dbReference type="NCBI Taxonomy" id="1901"/>
    <lineage>
        <taxon>Bacteria</taxon>
        <taxon>Bacillati</taxon>
        <taxon>Actinomycetota</taxon>
        <taxon>Actinomycetes</taxon>
        <taxon>Kitasatosporales</taxon>
        <taxon>Streptomycetaceae</taxon>
        <taxon>Streptomyces</taxon>
    </lineage>
</organism>
<evidence type="ECO:0000313" key="2">
    <source>
        <dbReference type="EMBL" id="EFG07825.1"/>
    </source>
</evidence>
<dbReference type="EMBL" id="CM000913">
    <property type="protein sequence ID" value="EFG07825.1"/>
    <property type="molecule type" value="Genomic_DNA"/>
</dbReference>
<dbReference type="STRING" id="1901.BB341_14755"/>
<feature type="transmembrane region" description="Helical" evidence="1">
    <location>
        <begin position="120"/>
        <end position="145"/>
    </location>
</feature>
<sequence length="226" mass="22724">MAAGYALRLAHTAVLAAVCVVVSGLGHALAAGVSPSPQGYVFALPPVLAASWRLTRARRSAGVVVVACAAQQLALHVLFGLVAHGGPGDAAGHPAGHAPAQEVPLGGDGGLFGYGVHLDALAASLTSGMAGAHLLAGAVCGWWIWRGEQALVQLGRALALFADGPVHSVRTALIRTALIDAVLRGTHAPPTAPPPPAGHPEPAPLPAFLLPLRTVSWRGPPGRLPA</sequence>
<name>E2PUP6_STRCL</name>
<evidence type="ECO:0008006" key="4">
    <source>
        <dbReference type="Google" id="ProtNLM"/>
    </source>
</evidence>
<evidence type="ECO:0000313" key="3">
    <source>
        <dbReference type="Proteomes" id="UP000002357"/>
    </source>
</evidence>
<reference evidence="2 3" key="1">
    <citation type="journal article" date="2010" name="Genome Biol. Evol.">
        <title>The sequence of a 1.8-mb bacterial linear plasmid reveals a rich evolutionary reservoir of secondary metabolic pathways.</title>
        <authorList>
            <person name="Medema M.H."/>
            <person name="Trefzer A."/>
            <person name="Kovalchuk A."/>
            <person name="van den Berg M."/>
            <person name="Mueller U."/>
            <person name="Heijne W."/>
            <person name="Wu L."/>
            <person name="Alam M.T."/>
            <person name="Ronning C.M."/>
            <person name="Nierman W.C."/>
            <person name="Bovenberg R.A.L."/>
            <person name="Breitling R."/>
            <person name="Takano E."/>
        </authorList>
    </citation>
    <scope>NUCLEOTIDE SEQUENCE [LARGE SCALE GENOMIC DNA]</scope>
    <source>
        <strain evidence="3">ATCC 27064 / DSM 738 / JCM 4710 / NBRC 13307 / NCIMB 12785 / NRRL 3585 / VKM Ac-602</strain>
    </source>
</reference>
<evidence type="ECO:0000256" key="1">
    <source>
        <dbReference type="SAM" id="Phobius"/>
    </source>
</evidence>
<keyword evidence="1" id="KW-0812">Transmembrane</keyword>
<feature type="transmembrane region" description="Helical" evidence="1">
    <location>
        <begin position="62"/>
        <end position="83"/>
    </location>
</feature>
<gene>
    <name evidence="2" type="ORF">SCLAV_2753</name>
</gene>
<keyword evidence="1" id="KW-1133">Transmembrane helix</keyword>
<dbReference type="OrthoDB" id="4558679at2"/>
<feature type="transmembrane region" description="Helical" evidence="1">
    <location>
        <begin position="38"/>
        <end position="55"/>
    </location>
</feature>
<keyword evidence="3" id="KW-1185">Reference proteome</keyword>
<keyword evidence="1" id="KW-0472">Membrane</keyword>
<accession>E2PUP6</accession>
<dbReference type="Proteomes" id="UP000002357">
    <property type="component" value="Chromosome"/>
</dbReference>
<dbReference type="AlphaFoldDB" id="E2PUP6"/>
<protein>
    <recommendedName>
        <fullName evidence="4">Integral membrane protein</fullName>
    </recommendedName>
</protein>
<dbReference type="GeneID" id="93730697"/>
<dbReference type="RefSeq" id="WP_003961028.1">
    <property type="nucleotide sequence ID" value="NZ_CM000913.1"/>
</dbReference>